<dbReference type="EMBL" id="AVQL01000451">
    <property type="protein sequence ID" value="KEQ00434.1"/>
    <property type="molecule type" value="Genomic_DNA"/>
</dbReference>
<protein>
    <recommendedName>
        <fullName evidence="3">Roadblock/LC7 domain</fullName>
    </recommendedName>
</protein>
<dbReference type="Proteomes" id="UP000027644">
    <property type="component" value="Unassembled WGS sequence"/>
</dbReference>
<proteinExistence type="predicted"/>
<reference evidence="1 2" key="1">
    <citation type="journal article" date="2014" name="PLoS Genet.">
        <title>Hidden diversity in honey bee gut symbionts detected by single-cell genomics.</title>
        <authorList>
            <person name="Engel P."/>
            <person name="Stepanauskas R."/>
            <person name="Moran N."/>
        </authorList>
    </citation>
    <scope>NUCLEOTIDE SEQUENCE [LARGE SCALE GENOMIC DNA]</scope>
    <source>
        <strain evidence="1 2">SCGC AB-598-J21</strain>
    </source>
</reference>
<evidence type="ECO:0008006" key="3">
    <source>
        <dbReference type="Google" id="ProtNLM"/>
    </source>
</evidence>
<accession>A0A074VYZ0</accession>
<evidence type="ECO:0000313" key="2">
    <source>
        <dbReference type="Proteomes" id="UP000027644"/>
    </source>
</evidence>
<comment type="caution">
    <text evidence="1">The sequence shown here is derived from an EMBL/GenBank/DDBJ whole genome shotgun (WGS) entry which is preliminary data.</text>
</comment>
<name>A0A074VYZ0_9NEIS</name>
<gene>
    <name evidence="1" type="ORF">SASC598J21_018350</name>
</gene>
<dbReference type="AlphaFoldDB" id="A0A074VYZ0"/>
<organism evidence="1 2">
    <name type="scientific">Snodgrassella alvi SCGC AB-598-J21</name>
    <dbReference type="NCBI Taxonomy" id="1385367"/>
    <lineage>
        <taxon>Bacteria</taxon>
        <taxon>Pseudomonadati</taxon>
        <taxon>Pseudomonadota</taxon>
        <taxon>Betaproteobacteria</taxon>
        <taxon>Neisseriales</taxon>
        <taxon>Neisseriaceae</taxon>
        <taxon>Snodgrassella</taxon>
    </lineage>
</organism>
<evidence type="ECO:0000313" key="1">
    <source>
        <dbReference type="EMBL" id="KEQ00434.1"/>
    </source>
</evidence>
<sequence>MRFDGVIDELAATKGVMACAVVDYESGMFIDGVSPSGMDLDILSAGNTEIVRSEIKAIERLYGQDNNEDAIDDILISLHKQYYLLRPMKNVQGVFMFMVLDRKTANLALARRALKVADRHYQD</sequence>